<protein>
    <submittedName>
        <fullName evidence="3">Uncharacterized protein</fullName>
    </submittedName>
</protein>
<gene>
    <name evidence="3" type="ORF">FRC98_10730</name>
</gene>
<sequence>MSILPAIALLMSLPALAPPSGTAPVAVQPTTALLTPPPHTLIQPASDPPTSESVPPDLSGRFAQKLVTTARAKVMGVGRVDTTTTAYLIVEVEQEGTRLRMKSRACNATLDGSRVVRTTIPDAFIESLPERTRRGTLRQDGDTWRLDVARDWDIRGVRLRDPANEPLPEDADDPRVFDQDGDGHPGLSVQVEGLIDGEVRVVQRGWDEYTFSVDSADHLRGSVRWNSEQSVVDATSRFLRGGPEARPLPDPELNYVELKRVAPSVDCQALKSRPDAVFSD</sequence>
<feature type="chain" id="PRO_5022892956" evidence="2">
    <location>
        <begin position="18"/>
        <end position="280"/>
    </location>
</feature>
<evidence type="ECO:0000313" key="3">
    <source>
        <dbReference type="EMBL" id="TXD37200.1"/>
    </source>
</evidence>
<organism evidence="3 4">
    <name type="scientific">Lujinxingia vulgaris</name>
    <dbReference type="NCBI Taxonomy" id="2600176"/>
    <lineage>
        <taxon>Bacteria</taxon>
        <taxon>Deltaproteobacteria</taxon>
        <taxon>Bradymonadales</taxon>
        <taxon>Lujinxingiaceae</taxon>
        <taxon>Lujinxingia</taxon>
    </lineage>
</organism>
<reference evidence="3 4" key="1">
    <citation type="submission" date="2019-08" db="EMBL/GenBank/DDBJ databases">
        <title>Bradymonadales sp. TMQ4.</title>
        <authorList>
            <person name="Liang Q."/>
        </authorList>
    </citation>
    <scope>NUCLEOTIDE SEQUENCE [LARGE SCALE GENOMIC DNA]</scope>
    <source>
        <strain evidence="3 4">TMQ4</strain>
    </source>
</reference>
<dbReference type="RefSeq" id="WP_146981411.1">
    <property type="nucleotide sequence ID" value="NZ_VOSM01000004.1"/>
</dbReference>
<proteinExistence type="predicted"/>
<evidence type="ECO:0000256" key="1">
    <source>
        <dbReference type="SAM" id="MobiDB-lite"/>
    </source>
</evidence>
<accession>A0A5C6X5Y3</accession>
<feature type="signal peptide" evidence="2">
    <location>
        <begin position="1"/>
        <end position="17"/>
    </location>
</feature>
<feature type="region of interest" description="Disordered" evidence="1">
    <location>
        <begin position="36"/>
        <end position="56"/>
    </location>
</feature>
<keyword evidence="4" id="KW-1185">Reference proteome</keyword>
<dbReference type="Proteomes" id="UP000321412">
    <property type="component" value="Unassembled WGS sequence"/>
</dbReference>
<evidence type="ECO:0000256" key="2">
    <source>
        <dbReference type="SAM" id="SignalP"/>
    </source>
</evidence>
<dbReference type="AlphaFoldDB" id="A0A5C6X5Y3"/>
<name>A0A5C6X5Y3_9DELT</name>
<evidence type="ECO:0000313" key="4">
    <source>
        <dbReference type="Proteomes" id="UP000321412"/>
    </source>
</evidence>
<keyword evidence="2" id="KW-0732">Signal</keyword>
<dbReference type="EMBL" id="VOSM01000004">
    <property type="protein sequence ID" value="TXD37200.1"/>
    <property type="molecule type" value="Genomic_DNA"/>
</dbReference>
<comment type="caution">
    <text evidence="3">The sequence shown here is derived from an EMBL/GenBank/DDBJ whole genome shotgun (WGS) entry which is preliminary data.</text>
</comment>
<dbReference type="OrthoDB" id="5525530at2"/>